<keyword evidence="5" id="KW-0479">Metal-binding</keyword>
<evidence type="ECO:0000256" key="5">
    <source>
        <dbReference type="PIRSR" id="PIRSR601382-2"/>
    </source>
</evidence>
<dbReference type="Gene3D" id="1.50.10.10">
    <property type="match status" value="2"/>
</dbReference>
<dbReference type="PANTHER" id="PTHR45679">
    <property type="entry name" value="ER DEGRADATION-ENHANCING ALPHA-MANNOSIDASE-LIKE PROTEIN 2"/>
    <property type="match status" value="1"/>
</dbReference>
<dbReference type="Proteomes" id="UP000078046">
    <property type="component" value="Unassembled WGS sequence"/>
</dbReference>
<dbReference type="Pfam" id="PF01532">
    <property type="entry name" value="Glyco_hydro_47"/>
    <property type="match status" value="2"/>
</dbReference>
<dbReference type="GO" id="GO:0004571">
    <property type="term" value="F:mannosyl-oligosaccharide 1,2-alpha-mannosidase activity"/>
    <property type="evidence" value="ECO:0007669"/>
    <property type="project" value="InterPro"/>
</dbReference>
<evidence type="ECO:0000313" key="7">
    <source>
        <dbReference type="EMBL" id="OAF65252.1"/>
    </source>
</evidence>
<keyword evidence="4" id="KW-0325">Glycoprotein</keyword>
<dbReference type="GO" id="GO:0044322">
    <property type="term" value="C:endoplasmic reticulum quality control compartment"/>
    <property type="evidence" value="ECO:0007669"/>
    <property type="project" value="GOC"/>
</dbReference>
<comment type="caution">
    <text evidence="7">The sequence shown here is derived from an EMBL/GenBank/DDBJ whole genome shotgun (WGS) entry which is preliminary data.</text>
</comment>
<evidence type="ECO:0000256" key="6">
    <source>
        <dbReference type="RuleBase" id="RU361193"/>
    </source>
</evidence>
<dbReference type="GO" id="GO:0005975">
    <property type="term" value="P:carbohydrate metabolic process"/>
    <property type="evidence" value="ECO:0007669"/>
    <property type="project" value="InterPro"/>
</dbReference>
<organism evidence="7 8">
    <name type="scientific">Intoshia linei</name>
    <dbReference type="NCBI Taxonomy" id="1819745"/>
    <lineage>
        <taxon>Eukaryota</taxon>
        <taxon>Metazoa</taxon>
        <taxon>Spiralia</taxon>
        <taxon>Lophotrochozoa</taxon>
        <taxon>Mesozoa</taxon>
        <taxon>Orthonectida</taxon>
        <taxon>Rhopaluridae</taxon>
        <taxon>Intoshia</taxon>
    </lineage>
</organism>
<evidence type="ECO:0000256" key="4">
    <source>
        <dbReference type="ARBA" id="ARBA00023180"/>
    </source>
</evidence>
<keyword evidence="3" id="KW-0256">Endoplasmic reticulum</keyword>
<keyword evidence="5" id="KW-0106">Calcium</keyword>
<evidence type="ECO:0000256" key="1">
    <source>
        <dbReference type="ARBA" id="ARBA00004240"/>
    </source>
</evidence>
<protein>
    <recommendedName>
        <fullName evidence="6">alpha-1,2-Mannosidase</fullName>
        <ecNumber evidence="6">3.2.1.-</ecNumber>
    </recommendedName>
</protein>
<gene>
    <name evidence="7" type="ORF">A3Q56_07035</name>
</gene>
<dbReference type="AlphaFoldDB" id="A0A177AUQ4"/>
<proteinExistence type="inferred from homology"/>
<keyword evidence="8" id="KW-1185">Reference proteome</keyword>
<dbReference type="InterPro" id="IPR044674">
    <property type="entry name" value="EDEM1/2/3"/>
</dbReference>
<dbReference type="PANTHER" id="PTHR45679:SF2">
    <property type="entry name" value="ER DEGRADATION-ENHANCING ALPHA-MANNOSIDASE-LIKE PROTEIN 3"/>
    <property type="match status" value="1"/>
</dbReference>
<dbReference type="PRINTS" id="PR00747">
    <property type="entry name" value="GLYHDRLASE47"/>
</dbReference>
<sequence>TKRDLIFFKKVVAEMLNHAIDSYMNFAFPADEILPLQCKIKERMDNWNGNYSLTLIDTLDTLAVMEKYKKYEKYSILFLNNVYLKSDVNVSLFEANIRMLGGLISNHYISKKLQKHKLVLNLKYGVMDVSNTSLISIAHIGTLILEFGTISYLTGNDKYYNAVYKATEIAWSIRSDYDLVGTDIKITSNEWSNKYATVSGNIDSYYEYLLKAYITFNNVSFYKKFQTHYEAIIRYINKPPNFYRVNMHGPENIQDEYDALVAFWPGLQVLYGDFMTAFKNFNQFERVVKHYSFLLDNYLQKKPKSYLLRPEFYESNFYLYELTKNEKYIDNAIDALYNLNMYARGSCGFSSISNVFIFPAYTDNMDSYFLAETIKYIYLVFENSLETSVLQWDEFLFNTEAHFVPIYAPLSYCPIKINTTSFKENEHLRLQCKFHFLHLNWMGNIKVDSSEISSAIIFW</sequence>
<feature type="binding site" evidence="5">
    <location>
        <position position="399"/>
    </location>
    <ligand>
        <name>Ca(2+)</name>
        <dbReference type="ChEBI" id="CHEBI:29108"/>
    </ligand>
</feature>
<evidence type="ECO:0000313" key="8">
    <source>
        <dbReference type="Proteomes" id="UP000078046"/>
    </source>
</evidence>
<dbReference type="GO" id="GO:0005509">
    <property type="term" value="F:calcium ion binding"/>
    <property type="evidence" value="ECO:0007669"/>
    <property type="project" value="InterPro"/>
</dbReference>
<dbReference type="InterPro" id="IPR001382">
    <property type="entry name" value="Glyco_hydro_47"/>
</dbReference>
<evidence type="ECO:0000256" key="3">
    <source>
        <dbReference type="ARBA" id="ARBA00022824"/>
    </source>
</evidence>
<keyword evidence="6" id="KW-0378">Hydrolase</keyword>
<comment type="subcellular location">
    <subcellularLocation>
        <location evidence="1">Endoplasmic reticulum</location>
    </subcellularLocation>
</comment>
<keyword evidence="6" id="KW-0326">Glycosidase</keyword>
<dbReference type="SUPFAM" id="SSF48225">
    <property type="entry name" value="Seven-hairpin glycosidases"/>
    <property type="match status" value="1"/>
</dbReference>
<name>A0A177AUQ4_9BILA</name>
<dbReference type="GO" id="GO:0016020">
    <property type="term" value="C:membrane"/>
    <property type="evidence" value="ECO:0007669"/>
    <property type="project" value="InterPro"/>
</dbReference>
<dbReference type="OrthoDB" id="8118055at2759"/>
<dbReference type="EMBL" id="LWCA01001377">
    <property type="protein sequence ID" value="OAF65252.1"/>
    <property type="molecule type" value="Genomic_DNA"/>
</dbReference>
<comment type="similarity">
    <text evidence="2 6">Belongs to the glycosyl hydrolase 47 family.</text>
</comment>
<dbReference type="GO" id="GO:1904380">
    <property type="term" value="P:endoplasmic reticulum mannose trimming"/>
    <property type="evidence" value="ECO:0007669"/>
    <property type="project" value="InterPro"/>
</dbReference>
<evidence type="ECO:0000256" key="2">
    <source>
        <dbReference type="ARBA" id="ARBA00007658"/>
    </source>
</evidence>
<dbReference type="InterPro" id="IPR012341">
    <property type="entry name" value="6hp_glycosidase-like_sf"/>
</dbReference>
<dbReference type="InterPro" id="IPR036026">
    <property type="entry name" value="Seven-hairpin_glycosidases"/>
</dbReference>
<comment type="cofactor">
    <cofactor evidence="5">
        <name>Ca(2+)</name>
        <dbReference type="ChEBI" id="CHEBI:29108"/>
    </cofactor>
</comment>
<reference evidence="7 8" key="1">
    <citation type="submission" date="2016-04" db="EMBL/GenBank/DDBJ databases">
        <title>The genome of Intoshia linei affirms orthonectids as highly simplified spiralians.</title>
        <authorList>
            <person name="Mikhailov K.V."/>
            <person name="Slusarev G.S."/>
            <person name="Nikitin M.A."/>
            <person name="Logacheva M.D."/>
            <person name="Penin A."/>
            <person name="Aleoshin V."/>
            <person name="Panchin Y.V."/>
        </authorList>
    </citation>
    <scope>NUCLEOTIDE SEQUENCE [LARGE SCALE GENOMIC DNA]</scope>
    <source>
        <strain evidence="7">Intl2013</strain>
        <tissue evidence="7">Whole animal</tissue>
    </source>
</reference>
<feature type="non-terminal residue" evidence="7">
    <location>
        <position position="1"/>
    </location>
</feature>
<dbReference type="EC" id="3.2.1.-" evidence="6"/>
<accession>A0A177AUQ4</accession>